<keyword evidence="1" id="KW-1133">Transmembrane helix</keyword>
<keyword evidence="1" id="KW-0812">Transmembrane</keyword>
<comment type="caution">
    <text evidence="2">The sequence shown here is derived from an EMBL/GenBank/DDBJ whole genome shotgun (WGS) entry which is preliminary data.</text>
</comment>
<keyword evidence="1" id="KW-0472">Membrane</keyword>
<dbReference type="SUPFAM" id="SSF110857">
    <property type="entry name" value="Gamma-glutamyl cyclotransferase-like"/>
    <property type="match status" value="1"/>
</dbReference>
<dbReference type="RefSeq" id="WP_006001326.1">
    <property type="nucleotide sequence ID" value="NZ_AAEW02000013.1"/>
</dbReference>
<evidence type="ECO:0000256" key="1">
    <source>
        <dbReference type="SAM" id="Phobius"/>
    </source>
</evidence>
<feature type="transmembrane region" description="Helical" evidence="1">
    <location>
        <begin position="6"/>
        <end position="23"/>
    </location>
</feature>
<organism evidence="2 3">
    <name type="scientific">Desulfuromonas acetoxidans (strain DSM 684 / 11070)</name>
    <dbReference type="NCBI Taxonomy" id="281689"/>
    <lineage>
        <taxon>Bacteria</taxon>
        <taxon>Pseudomonadati</taxon>
        <taxon>Thermodesulfobacteriota</taxon>
        <taxon>Desulfuromonadia</taxon>
        <taxon>Desulfuromonadales</taxon>
        <taxon>Desulfuromonadaceae</taxon>
        <taxon>Desulfuromonas</taxon>
    </lineage>
</organism>
<dbReference type="InterPro" id="IPR013024">
    <property type="entry name" value="GGCT-like"/>
</dbReference>
<name>Q1JY84_DESA6</name>
<dbReference type="Proteomes" id="UP000005695">
    <property type="component" value="Unassembled WGS sequence"/>
</dbReference>
<dbReference type="AlphaFoldDB" id="Q1JY84"/>
<dbReference type="InterPro" id="IPR031876">
    <property type="entry name" value="DUF4760"/>
</dbReference>
<dbReference type="InterPro" id="IPR036568">
    <property type="entry name" value="GGCT-like_sf"/>
</dbReference>
<sequence length="335" mass="39439">MQLIDFVGGFGVVVTLTGVVFVGRQTYAHFIRSKAFSYIERFNSQEFMELRIAIDQWLVLHKDPQTMIDVLSSERADDIEVSIKIRTFLNIFQELAVAYEKGMIDKHIFFRNFDYLILSNWDKFANFIYSVRAANNDFSIYKRFELMVNDVRKFKRRDRGKNKTYVFGYGSLMLPESIHNTLQRQSNKYSLYDVTLHGYERSWDIMIPVFSDRLQKKIDVLFLNITKNENSTIDGKILEVDDDELEKLSAREINYNCIEITKDVEKSHPIQRGDTVLTFIGEEKYLLKESAEKVYVMQNYLGIIDRVKTEFPKYERAFDATFEAEVLEGKYSFKV</sequence>
<accession>Q1JY84</accession>
<evidence type="ECO:0000313" key="3">
    <source>
        <dbReference type="Proteomes" id="UP000005695"/>
    </source>
</evidence>
<protein>
    <submittedName>
        <fullName evidence="2">Uncharacterized protein</fullName>
    </submittedName>
</protein>
<dbReference type="CDD" id="cd06661">
    <property type="entry name" value="GGCT_like"/>
    <property type="match status" value="1"/>
</dbReference>
<keyword evidence="3" id="KW-1185">Reference proteome</keyword>
<proteinExistence type="predicted"/>
<gene>
    <name evidence="2" type="ORF">Dace_0482</name>
</gene>
<dbReference type="OrthoDB" id="5347181at2"/>
<evidence type="ECO:0000313" key="2">
    <source>
        <dbReference type="EMBL" id="EAT15112.1"/>
    </source>
</evidence>
<reference evidence="2" key="1">
    <citation type="submission" date="2006-05" db="EMBL/GenBank/DDBJ databases">
        <title>Annotation of the draft genome assembly of Desulfuromonas acetoxidans DSM 684.</title>
        <authorList>
            <consortium name="US DOE Joint Genome Institute (JGI-ORNL)"/>
            <person name="Larimer F."/>
            <person name="Land M."/>
            <person name="Hauser L."/>
        </authorList>
    </citation>
    <scope>NUCLEOTIDE SEQUENCE [LARGE SCALE GENOMIC DNA]</scope>
    <source>
        <strain evidence="2">DSM 684</strain>
    </source>
</reference>
<dbReference type="EMBL" id="AAEW02000013">
    <property type="protein sequence ID" value="EAT15112.1"/>
    <property type="molecule type" value="Genomic_DNA"/>
</dbReference>
<reference evidence="2" key="2">
    <citation type="submission" date="2006-05" db="EMBL/GenBank/DDBJ databases">
        <title>Sequencing of the draft genome and assembly of Desulfuromonas acetoxidans DSM 684.</title>
        <authorList>
            <consortium name="US DOE Joint Genome Institute (JGI-PGF)"/>
            <person name="Copeland A."/>
            <person name="Lucas S."/>
            <person name="Lapidus A."/>
            <person name="Barry K."/>
            <person name="Detter J.C."/>
            <person name="Glavina del Rio T."/>
            <person name="Hammon N."/>
            <person name="Israni S."/>
            <person name="Dalin E."/>
            <person name="Tice H."/>
            <person name="Bruce D."/>
            <person name="Pitluck S."/>
            <person name="Richardson P."/>
        </authorList>
    </citation>
    <scope>NUCLEOTIDE SEQUENCE [LARGE SCALE GENOMIC DNA]</scope>
    <source>
        <strain evidence="2">DSM 684</strain>
    </source>
</reference>
<dbReference type="Gene3D" id="3.10.490.10">
    <property type="entry name" value="Gamma-glutamyl cyclotransferase-like"/>
    <property type="match status" value="1"/>
</dbReference>
<dbReference type="Pfam" id="PF15956">
    <property type="entry name" value="DUF4760"/>
    <property type="match status" value="1"/>
</dbReference>